<dbReference type="InterPro" id="IPR050073">
    <property type="entry name" value="2-IPM_HCS-like"/>
</dbReference>
<gene>
    <name evidence="2" type="ORF">METZ01_LOCUS13993</name>
</gene>
<dbReference type="AlphaFoldDB" id="A0A381P492"/>
<dbReference type="PROSITE" id="PS50991">
    <property type="entry name" value="PYR_CT"/>
    <property type="match status" value="1"/>
</dbReference>
<dbReference type="PANTHER" id="PTHR10277">
    <property type="entry name" value="HOMOCITRATE SYNTHASE-RELATED"/>
    <property type="match status" value="1"/>
</dbReference>
<evidence type="ECO:0000259" key="1">
    <source>
        <dbReference type="PROSITE" id="PS50991"/>
    </source>
</evidence>
<dbReference type="Pfam" id="PF00682">
    <property type="entry name" value="HMGL-like"/>
    <property type="match status" value="1"/>
</dbReference>
<dbReference type="CDD" id="cd03174">
    <property type="entry name" value="DRE_TIM_metallolyase"/>
    <property type="match status" value="1"/>
</dbReference>
<accession>A0A381P492</accession>
<organism evidence="2">
    <name type="scientific">marine metagenome</name>
    <dbReference type="NCBI Taxonomy" id="408172"/>
    <lineage>
        <taxon>unclassified sequences</taxon>
        <taxon>metagenomes</taxon>
        <taxon>ecological metagenomes</taxon>
    </lineage>
</organism>
<dbReference type="EMBL" id="UINC01000783">
    <property type="protein sequence ID" value="SUZ61139.1"/>
    <property type="molecule type" value="Genomic_DNA"/>
</dbReference>
<dbReference type="PANTHER" id="PTHR10277:SF9">
    <property type="entry name" value="2-ISOPROPYLMALATE SYNTHASE 1, CHLOROPLASTIC-RELATED"/>
    <property type="match status" value="1"/>
</dbReference>
<evidence type="ECO:0000313" key="2">
    <source>
        <dbReference type="EMBL" id="SUZ61139.1"/>
    </source>
</evidence>
<dbReference type="InterPro" id="IPR013785">
    <property type="entry name" value="Aldolase_TIM"/>
</dbReference>
<feature type="domain" description="Pyruvate carboxyltransferase" evidence="1">
    <location>
        <begin position="28"/>
        <end position="298"/>
    </location>
</feature>
<protein>
    <recommendedName>
        <fullName evidence="1">Pyruvate carboxyltransferase domain-containing protein</fullName>
    </recommendedName>
</protein>
<dbReference type="GO" id="GO:0009098">
    <property type="term" value="P:L-leucine biosynthetic process"/>
    <property type="evidence" value="ECO:0007669"/>
    <property type="project" value="TreeGrafter"/>
</dbReference>
<sequence length="420" mass="46390">MDEQDLIYDWNEIDYEIERDASNHPHELWFDDETLRDGLQSPSARNPTIEQKIELIDYMERLGIQKADLGLPGAGPFHIGHIDAMLGHMGENGYTLRPGCAVRTVVSDIEPLVDLQAKHERQIQASAFLGTSPIRQFAEDWTMERILSTAEAAVSFAVDNDIPVMFVTEDTTRSKPEEIKAVYSRAIELGADRICVCDTCGHVTPNGVRKLLGFIQDEVIPDAGVKRREIEVNWHGHQDRGLGVANNLAAYEAGADVIHGTALGAGERAGNAPLDQTLVNLSLMGVISNDLTALNEYMRKAHEYVEVALPHNYPVFGEDAFETGTGVHASAVIKAMKKGDSWLADRVYSGVPAGDFGLQQVIRIGHMSGRSNVLHWLERNGYDADDGLVAHMFEIAKSQRRMMTDDEVHSAIAEYRGSNS</sequence>
<proteinExistence type="predicted"/>
<name>A0A381P492_9ZZZZ</name>
<dbReference type="SUPFAM" id="SSF51569">
    <property type="entry name" value="Aldolase"/>
    <property type="match status" value="1"/>
</dbReference>
<dbReference type="GO" id="GO:0003852">
    <property type="term" value="F:2-isopropylmalate synthase activity"/>
    <property type="evidence" value="ECO:0007669"/>
    <property type="project" value="TreeGrafter"/>
</dbReference>
<dbReference type="Gene3D" id="1.10.238.260">
    <property type="match status" value="1"/>
</dbReference>
<dbReference type="Gene3D" id="3.20.20.70">
    <property type="entry name" value="Aldolase class I"/>
    <property type="match status" value="1"/>
</dbReference>
<dbReference type="InterPro" id="IPR000891">
    <property type="entry name" value="PYR_CT"/>
</dbReference>
<reference evidence="2" key="1">
    <citation type="submission" date="2018-05" db="EMBL/GenBank/DDBJ databases">
        <authorList>
            <person name="Lanie J.A."/>
            <person name="Ng W.-L."/>
            <person name="Kazmierczak K.M."/>
            <person name="Andrzejewski T.M."/>
            <person name="Davidsen T.M."/>
            <person name="Wayne K.J."/>
            <person name="Tettelin H."/>
            <person name="Glass J.I."/>
            <person name="Rusch D."/>
            <person name="Podicherti R."/>
            <person name="Tsui H.-C.T."/>
            <person name="Winkler M.E."/>
        </authorList>
    </citation>
    <scope>NUCLEOTIDE SEQUENCE</scope>
</reference>